<feature type="region of interest" description="Disordered" evidence="1">
    <location>
        <begin position="41"/>
        <end position="92"/>
    </location>
</feature>
<evidence type="ECO:0000256" key="1">
    <source>
        <dbReference type="SAM" id="MobiDB-lite"/>
    </source>
</evidence>
<sequence length="328" mass="36577">MNTTFTQVHGMIQLPPMDAKITPPPEELNVVIPKLQTCHILPPSPKSLPGTPYPETPSTSNPSPRKRQRRRSSSSQSRPSKPNAKQQPQANSRLLFEPRPFENLYTDQAYLAGIFQQQASRASDLMRRYCAVEQQLRSLDGDQGRRKLRKQLSLLKSKMGQAVEQEKIISSRLFDLYVEMQSRETWSQAWTATSPSVESPCCFSLDPYSFSAPTTPLVGSSADFVPMGYFNDFYQTTGPFCASPELAVCGLETVDEAAEDLLYGPDSSSASIESETTPVTPIAAELPFAEEKNECGSEVGDELGDSRFMVARERRMSLPCLRHTWPEL</sequence>
<dbReference type="AlphaFoldDB" id="A0A0M9EWW3"/>
<evidence type="ECO:0000313" key="3">
    <source>
        <dbReference type="Proteomes" id="UP000037904"/>
    </source>
</evidence>
<accession>A0A0M9EWW3</accession>
<dbReference type="EMBL" id="JXCE01000097">
    <property type="protein sequence ID" value="KPA41423.1"/>
    <property type="molecule type" value="Genomic_DNA"/>
</dbReference>
<name>A0A0M9EWW3_FUSLA</name>
<dbReference type="Proteomes" id="UP000037904">
    <property type="component" value="Unassembled WGS sequence"/>
</dbReference>
<organism evidence="2 3">
    <name type="scientific">Fusarium langsethiae</name>
    <dbReference type="NCBI Taxonomy" id="179993"/>
    <lineage>
        <taxon>Eukaryota</taxon>
        <taxon>Fungi</taxon>
        <taxon>Dikarya</taxon>
        <taxon>Ascomycota</taxon>
        <taxon>Pezizomycotina</taxon>
        <taxon>Sordariomycetes</taxon>
        <taxon>Hypocreomycetidae</taxon>
        <taxon>Hypocreales</taxon>
        <taxon>Nectriaceae</taxon>
        <taxon>Fusarium</taxon>
    </lineage>
</organism>
<evidence type="ECO:0000313" key="2">
    <source>
        <dbReference type="EMBL" id="KPA41423.1"/>
    </source>
</evidence>
<proteinExistence type="predicted"/>
<gene>
    <name evidence="2" type="ORF">FLAG1_05694</name>
</gene>
<keyword evidence="3" id="KW-1185">Reference proteome</keyword>
<feature type="compositionally biased region" description="Pro residues" evidence="1">
    <location>
        <begin position="42"/>
        <end position="55"/>
    </location>
</feature>
<protein>
    <submittedName>
        <fullName evidence="2">Uncharacterized protein</fullName>
    </submittedName>
</protein>
<dbReference type="OrthoDB" id="5226586at2759"/>
<feature type="compositionally biased region" description="Low complexity" evidence="1">
    <location>
        <begin position="73"/>
        <end position="83"/>
    </location>
</feature>
<comment type="caution">
    <text evidence="2">The sequence shown here is derived from an EMBL/GenBank/DDBJ whole genome shotgun (WGS) entry which is preliminary data.</text>
</comment>
<reference evidence="2 3" key="1">
    <citation type="submission" date="2015-04" db="EMBL/GenBank/DDBJ databases">
        <title>The draft genome sequence of Fusarium langsethiae, a T-2/HT-2 mycotoxin producer.</title>
        <authorList>
            <person name="Lysoe E."/>
            <person name="Divon H.H."/>
            <person name="Terzi V."/>
            <person name="Orru L."/>
            <person name="Lamontanara A."/>
            <person name="Kolseth A.-K."/>
            <person name="Frandsen R.J."/>
            <person name="Nielsen K."/>
            <person name="Thrane U."/>
        </authorList>
    </citation>
    <scope>NUCLEOTIDE SEQUENCE [LARGE SCALE GENOMIC DNA]</scope>
    <source>
        <strain evidence="2 3">Fl201059</strain>
    </source>
</reference>